<dbReference type="EMBL" id="DXBY01000015">
    <property type="protein sequence ID" value="HIZ34275.1"/>
    <property type="molecule type" value="Genomic_DNA"/>
</dbReference>
<evidence type="ECO:0000313" key="2">
    <source>
        <dbReference type="EMBL" id="HIZ34275.1"/>
    </source>
</evidence>
<dbReference type="Proteomes" id="UP000824037">
    <property type="component" value="Unassembled WGS sequence"/>
</dbReference>
<proteinExistence type="predicted"/>
<accession>A0A9D2EBJ6</accession>
<feature type="region of interest" description="Disordered" evidence="1">
    <location>
        <begin position="1"/>
        <end position="65"/>
    </location>
</feature>
<comment type="caution">
    <text evidence="2">The sequence shown here is derived from an EMBL/GenBank/DDBJ whole genome shotgun (WGS) entry which is preliminary data.</text>
</comment>
<name>A0A9D2EBJ6_9MICO</name>
<sequence>MTPPDRSRTPEAAPSPYPSPEAERQPALLLPEPRPQQAPVDPATLPPPRAEHRVAAPPPAGQLPPRSRLRTVALVLAGVLVTGALGWHASTDARENWWPDQPHEAVGLGEELRGITITAAEVNALDGVESYDEPWPVPHGFQLWEIGLSVQTNQQEITSATVYLEDADGRRFAAGSHVPWGVEGYESYLTVDEPEADDDPLPEVQRMLVLTPADAEPAAVRVEGNYELNPQYFRLPVQS</sequence>
<evidence type="ECO:0000313" key="3">
    <source>
        <dbReference type="Proteomes" id="UP000824037"/>
    </source>
</evidence>
<dbReference type="AlphaFoldDB" id="A0A9D2EBJ6"/>
<reference evidence="2" key="1">
    <citation type="journal article" date="2021" name="PeerJ">
        <title>Extensive microbial diversity within the chicken gut microbiome revealed by metagenomics and culture.</title>
        <authorList>
            <person name="Gilroy R."/>
            <person name="Ravi A."/>
            <person name="Getino M."/>
            <person name="Pursley I."/>
            <person name="Horton D.L."/>
            <person name="Alikhan N.F."/>
            <person name="Baker D."/>
            <person name="Gharbi K."/>
            <person name="Hall N."/>
            <person name="Watson M."/>
            <person name="Adriaenssens E.M."/>
            <person name="Foster-Nyarko E."/>
            <person name="Jarju S."/>
            <person name="Secka A."/>
            <person name="Antonio M."/>
            <person name="Oren A."/>
            <person name="Chaudhuri R.R."/>
            <person name="La Ragione R."/>
            <person name="Hildebrand F."/>
            <person name="Pallen M.J."/>
        </authorList>
    </citation>
    <scope>NUCLEOTIDE SEQUENCE</scope>
    <source>
        <strain evidence="2">ChiGjej4B4-7305</strain>
    </source>
</reference>
<organism evidence="2 3">
    <name type="scientific">Candidatus Ruania gallistercoris</name>
    <dbReference type="NCBI Taxonomy" id="2838746"/>
    <lineage>
        <taxon>Bacteria</taxon>
        <taxon>Bacillati</taxon>
        <taxon>Actinomycetota</taxon>
        <taxon>Actinomycetes</taxon>
        <taxon>Micrococcales</taxon>
        <taxon>Ruaniaceae</taxon>
        <taxon>Ruania</taxon>
    </lineage>
</organism>
<gene>
    <name evidence="2" type="ORF">H9815_00740</name>
</gene>
<evidence type="ECO:0000256" key="1">
    <source>
        <dbReference type="SAM" id="MobiDB-lite"/>
    </source>
</evidence>
<reference evidence="2" key="2">
    <citation type="submission" date="2021-04" db="EMBL/GenBank/DDBJ databases">
        <authorList>
            <person name="Gilroy R."/>
        </authorList>
    </citation>
    <scope>NUCLEOTIDE SEQUENCE</scope>
    <source>
        <strain evidence="2">ChiGjej4B4-7305</strain>
    </source>
</reference>
<protein>
    <submittedName>
        <fullName evidence="2">Uncharacterized protein</fullName>
    </submittedName>
</protein>